<keyword evidence="4" id="KW-1185">Reference proteome</keyword>
<reference evidence="3 4" key="1">
    <citation type="submission" date="2014-03" db="EMBL/GenBank/DDBJ databases">
        <title>The genome of Kluyveromyces dobzhanskii.</title>
        <authorList>
            <person name="Nystedt B."/>
            <person name="Astrom S."/>
        </authorList>
    </citation>
    <scope>NUCLEOTIDE SEQUENCE [LARGE SCALE GENOMIC DNA]</scope>
    <source>
        <strain evidence="3 4">CBS 2104</strain>
    </source>
</reference>
<dbReference type="InterPro" id="IPR019337">
    <property type="entry name" value="Telomere_length_regulation_dom"/>
</dbReference>
<organism evidence="3 4">
    <name type="scientific">Kluyveromyces dobzhanskii CBS 2104</name>
    <dbReference type="NCBI Taxonomy" id="1427455"/>
    <lineage>
        <taxon>Eukaryota</taxon>
        <taxon>Fungi</taxon>
        <taxon>Dikarya</taxon>
        <taxon>Ascomycota</taxon>
        <taxon>Saccharomycotina</taxon>
        <taxon>Saccharomycetes</taxon>
        <taxon>Saccharomycetales</taxon>
        <taxon>Saccharomycetaceae</taxon>
        <taxon>Kluyveromyces</taxon>
    </lineage>
</organism>
<gene>
    <name evidence="3" type="ORF">KLDO_g2225</name>
</gene>
<name>A0A0A8L4W2_9SACH</name>
<protein>
    <submittedName>
        <fullName evidence="3">WGS project CCBQ000000000 data, contig 00102</fullName>
    </submittedName>
</protein>
<dbReference type="GO" id="GO:0042162">
    <property type="term" value="F:telomeric DNA binding"/>
    <property type="evidence" value="ECO:0007669"/>
    <property type="project" value="TreeGrafter"/>
</dbReference>
<proteinExistence type="inferred from homology"/>
<dbReference type="GO" id="GO:0051879">
    <property type="term" value="F:Hsp90 protein binding"/>
    <property type="evidence" value="ECO:0007669"/>
    <property type="project" value="TreeGrafter"/>
</dbReference>
<dbReference type="PANTHER" id="PTHR15830">
    <property type="entry name" value="TELOMERE LENGTH REGULATION PROTEIN TEL2 FAMILY MEMBER"/>
    <property type="match status" value="1"/>
</dbReference>
<evidence type="ECO:0000259" key="2">
    <source>
        <dbReference type="Pfam" id="PF10193"/>
    </source>
</evidence>
<dbReference type="OrthoDB" id="10258062at2759"/>
<dbReference type="Pfam" id="PF10193">
    <property type="entry name" value="Telomere_reg-2"/>
    <property type="match status" value="1"/>
</dbReference>
<comment type="similarity">
    <text evidence="1">Belongs to the TEL2 family.</text>
</comment>
<dbReference type="EMBL" id="CCBQ010000027">
    <property type="protein sequence ID" value="CDO93937.1"/>
    <property type="molecule type" value="Genomic_DNA"/>
</dbReference>
<dbReference type="Gene3D" id="1.25.40.720">
    <property type="entry name" value="Telomere length regulation protein 2, C-terminal domain"/>
    <property type="match status" value="2"/>
</dbReference>
<dbReference type="GO" id="GO:0051083">
    <property type="term" value="P:'de novo' cotranslational protein folding"/>
    <property type="evidence" value="ECO:0007669"/>
    <property type="project" value="TreeGrafter"/>
</dbReference>
<dbReference type="GO" id="GO:0005829">
    <property type="term" value="C:cytosol"/>
    <property type="evidence" value="ECO:0007669"/>
    <property type="project" value="TreeGrafter"/>
</dbReference>
<dbReference type="PANTHER" id="PTHR15830:SF10">
    <property type="entry name" value="TELOMERE LENGTH REGULATION PROTEIN TEL2 HOMOLOG"/>
    <property type="match status" value="1"/>
</dbReference>
<evidence type="ECO:0000313" key="4">
    <source>
        <dbReference type="Proteomes" id="UP000031516"/>
    </source>
</evidence>
<feature type="domain" description="Telomere length regulation protein conserved" evidence="2">
    <location>
        <begin position="415"/>
        <end position="525"/>
    </location>
</feature>
<dbReference type="Proteomes" id="UP000031516">
    <property type="component" value="Unassembled WGS sequence"/>
</dbReference>
<dbReference type="InterPro" id="IPR051970">
    <property type="entry name" value="TEL2_Regulation"/>
</dbReference>
<accession>A0A0A8L4W2</accession>
<comment type="caution">
    <text evidence="3">The sequence shown here is derived from an EMBL/GenBank/DDBJ whole genome shotgun (WGS) entry which is preliminary data.</text>
</comment>
<dbReference type="AlphaFoldDB" id="A0A0A8L4W2"/>
<evidence type="ECO:0000256" key="1">
    <source>
        <dbReference type="ARBA" id="ARBA00006133"/>
    </source>
</evidence>
<evidence type="ECO:0000313" key="3">
    <source>
        <dbReference type="EMBL" id="CDO93937.1"/>
    </source>
</evidence>
<sequence>MAGSNSAVLNEKRDIDTIADVLLQLSKKKQCSSSDILPIIRNVVPIYPSLPSNLKLLMRKLCSSNYIFVSLVIEYAKELGKNREVLLFHKFLIDVLKHEKDCLYNYLSDCTRSDFQFIKVMLFGSKLYNALSGALSIVEYLEFMQMQWEFVFRETKQYEKQHFEMFLSCLQLNIPYGIDSFIEGIVTRNEFAWNAFIKMVSKGTIVQQRRLFNNHLVPFFNKVTCLNNTDVIYTLLAGLPFDVPVIAGSFRWDNVYLKLFYLRALSEAKRVQLFRELLPIFEQIDLFVDDVLSEMLVLILDSISTDSKQELSHDAVSLNFVTKRLHSEDSLVRERTMFIAKKLTNNQLEYQSEFTIEYPHVEMKRLPKLELPIRRETSTALKVSSTGEELAPKFNFISLQDSDNESDDDDPRDILFLKDLMFEFQEVIKNDGSELKLLKETVKLVRQKKDFPAEVSFYSKELLKTIASISNNFDEPSFEEWKANALVSILVVCPEKVENLYQILFNNELSLQQRMVILTSAALAARELRGMDDEFVIKPQYDFPTNRLPWDKPLTNTQPTNKIQDISGITETQVTWKSKRMEIDNKRKQQQNNFRKFAPRFFYPLAHAWLNGINLGTFDRLFKTHFVSMLKIILTCASPHYELEEMQALMQEVLSDATNQNIPVN</sequence>
<dbReference type="InterPro" id="IPR038528">
    <property type="entry name" value="TEL2_C_sf"/>
</dbReference>